<comment type="caution">
    <text evidence="4">The sequence shown here is derived from an EMBL/GenBank/DDBJ whole genome shotgun (WGS) entry which is preliminary data.</text>
</comment>
<dbReference type="GO" id="GO:0006457">
    <property type="term" value="P:protein folding"/>
    <property type="evidence" value="ECO:0007669"/>
    <property type="project" value="TreeGrafter"/>
</dbReference>
<name>A0AA38FCS2_TAXCH</name>
<feature type="non-terminal residue" evidence="4">
    <location>
        <position position="1"/>
    </location>
</feature>
<feature type="compositionally biased region" description="Basic and acidic residues" evidence="2">
    <location>
        <begin position="277"/>
        <end position="288"/>
    </location>
</feature>
<dbReference type="PROSITE" id="PS50096">
    <property type="entry name" value="IQ"/>
    <property type="match status" value="1"/>
</dbReference>
<feature type="region of interest" description="Disordered" evidence="2">
    <location>
        <begin position="248"/>
        <end position="288"/>
    </location>
</feature>
<dbReference type="PANTHER" id="PTHR33322:SF4">
    <property type="entry name" value="BAG DOMAIN CONTAINING PROTEIN, EXPRESSED"/>
    <property type="match status" value="1"/>
</dbReference>
<dbReference type="Proteomes" id="UP000824469">
    <property type="component" value="Unassembled WGS sequence"/>
</dbReference>
<dbReference type="Pfam" id="PF02179">
    <property type="entry name" value="BAG"/>
    <property type="match status" value="1"/>
</dbReference>
<dbReference type="PANTHER" id="PTHR33322">
    <property type="entry name" value="BAG DOMAIN CONTAINING PROTEIN, EXPRESSED"/>
    <property type="match status" value="1"/>
</dbReference>
<feature type="domain" description="BAG" evidence="3">
    <location>
        <begin position="194"/>
        <end position="242"/>
    </location>
</feature>
<dbReference type="InterPro" id="IPR040400">
    <property type="entry name" value="BAG5/6/7/8"/>
</dbReference>
<dbReference type="InterPro" id="IPR036533">
    <property type="entry name" value="BAG_dom_sf"/>
</dbReference>
<dbReference type="SUPFAM" id="SSF63491">
    <property type="entry name" value="BAG domain"/>
    <property type="match status" value="1"/>
</dbReference>
<dbReference type="GO" id="GO:0051087">
    <property type="term" value="F:protein-folding chaperone binding"/>
    <property type="evidence" value="ECO:0007669"/>
    <property type="project" value="InterPro"/>
</dbReference>
<accession>A0AA38FCS2</accession>
<proteinExistence type="predicted"/>
<evidence type="ECO:0000256" key="2">
    <source>
        <dbReference type="SAM" id="MobiDB-lite"/>
    </source>
</evidence>
<protein>
    <recommendedName>
        <fullName evidence="3">BAG domain-containing protein</fullName>
    </recommendedName>
</protein>
<gene>
    <name evidence="4" type="ORF">KI387_029485</name>
</gene>
<organism evidence="4 5">
    <name type="scientific">Taxus chinensis</name>
    <name type="common">Chinese yew</name>
    <name type="synonym">Taxus wallichiana var. chinensis</name>
    <dbReference type="NCBI Taxonomy" id="29808"/>
    <lineage>
        <taxon>Eukaryota</taxon>
        <taxon>Viridiplantae</taxon>
        <taxon>Streptophyta</taxon>
        <taxon>Embryophyta</taxon>
        <taxon>Tracheophyta</taxon>
        <taxon>Spermatophyta</taxon>
        <taxon>Pinopsida</taxon>
        <taxon>Pinidae</taxon>
        <taxon>Conifers II</taxon>
        <taxon>Cupressales</taxon>
        <taxon>Taxaceae</taxon>
        <taxon>Taxus</taxon>
    </lineage>
</organism>
<evidence type="ECO:0000313" key="4">
    <source>
        <dbReference type="EMBL" id="KAH9297803.1"/>
    </source>
</evidence>
<evidence type="ECO:0000313" key="5">
    <source>
        <dbReference type="Proteomes" id="UP000824469"/>
    </source>
</evidence>
<keyword evidence="1" id="KW-0143">Chaperone</keyword>
<evidence type="ECO:0000259" key="3">
    <source>
        <dbReference type="Pfam" id="PF02179"/>
    </source>
</evidence>
<dbReference type="Gene3D" id="1.20.58.120">
    <property type="entry name" value="BAG domain"/>
    <property type="match status" value="1"/>
</dbReference>
<dbReference type="GO" id="GO:0009506">
    <property type="term" value="C:plasmodesma"/>
    <property type="evidence" value="ECO:0007669"/>
    <property type="project" value="TreeGrafter"/>
</dbReference>
<dbReference type="EMBL" id="JAHRHJ020000010">
    <property type="protein sequence ID" value="KAH9297803.1"/>
    <property type="molecule type" value="Genomic_DNA"/>
</dbReference>
<reference evidence="4 5" key="1">
    <citation type="journal article" date="2021" name="Nat. Plants">
        <title>The Taxus genome provides insights into paclitaxel biosynthesis.</title>
        <authorList>
            <person name="Xiong X."/>
            <person name="Gou J."/>
            <person name="Liao Q."/>
            <person name="Li Y."/>
            <person name="Zhou Q."/>
            <person name="Bi G."/>
            <person name="Li C."/>
            <person name="Du R."/>
            <person name="Wang X."/>
            <person name="Sun T."/>
            <person name="Guo L."/>
            <person name="Liang H."/>
            <person name="Lu P."/>
            <person name="Wu Y."/>
            <person name="Zhang Z."/>
            <person name="Ro D.K."/>
            <person name="Shang Y."/>
            <person name="Huang S."/>
            <person name="Yan J."/>
        </authorList>
    </citation>
    <scope>NUCLEOTIDE SEQUENCE [LARGE SCALE GENOMIC DNA]</scope>
    <source>
        <strain evidence="4">Ta-2019</strain>
    </source>
</reference>
<dbReference type="InterPro" id="IPR003103">
    <property type="entry name" value="BAG_domain"/>
</dbReference>
<sequence length="288" mass="32592">MLTKLSLVNANINFNLEKLHDNSPEAFTLKKALLGSVKFRVEAPRYFQRHGVVDDAVADDEECGGKWRVSEHYQPQRRQGRVWCGQAGLQGEAGRHVCRVQDLCPADHVISIPVNFINSSATKSASTAAKQAATRKRMNETTSAVKIQVAFRGFCVRKTQPLKKLRVIMKTKAEAAEIRRRIVDCHFVELIRRYEKERLKLTEFFMSLLLRLDAILGVNSFVRESRKAVTHELVNLQETIDDIIADKSMQARTTEAPVSSEREEESPNVNENAPVDACRESPMKKSKT</sequence>
<dbReference type="AlphaFoldDB" id="A0AA38FCS2"/>
<evidence type="ECO:0000256" key="1">
    <source>
        <dbReference type="ARBA" id="ARBA00023186"/>
    </source>
</evidence>
<keyword evidence="5" id="KW-1185">Reference proteome</keyword>